<comment type="caution">
    <text evidence="1">The sequence shown here is derived from an EMBL/GenBank/DDBJ whole genome shotgun (WGS) entry which is preliminary data.</text>
</comment>
<evidence type="ECO:0000313" key="2">
    <source>
        <dbReference type="Proteomes" id="UP000095392"/>
    </source>
</evidence>
<sequence>MPLEVPELIIYTTVISNKLVIRSYGSFAFFFPSFFFNTF</sequence>
<dbReference type="EMBL" id="MIPY01000011">
    <property type="protein sequence ID" value="OES32481.1"/>
    <property type="molecule type" value="Genomic_DNA"/>
</dbReference>
<proteinExistence type="predicted"/>
<name>A0AB36FSP1_ALTMA</name>
<accession>A0AB36FSP1</accession>
<protein>
    <submittedName>
        <fullName evidence="1">Uncharacterized protein</fullName>
    </submittedName>
</protein>
<evidence type="ECO:0000313" key="1">
    <source>
        <dbReference type="EMBL" id="OES32481.1"/>
    </source>
</evidence>
<gene>
    <name evidence="1" type="ORF">BFV95_1920</name>
</gene>
<reference evidence="1 2" key="1">
    <citation type="submission" date="2016-09" db="EMBL/GenBank/DDBJ databases">
        <title>Draft Genome Sequence of four Alteromonas macleodii strains isolated from copper coupons and grown long-term at elevated copper levels.</title>
        <authorList>
            <person name="Cusick K."/>
            <person name="Dale J."/>
            <person name="Little B."/>
            <person name="Biffinger J."/>
        </authorList>
    </citation>
    <scope>NUCLEOTIDE SEQUENCE [LARGE SCALE GENOMIC DNA]</scope>
    <source>
        <strain evidence="1 2">KCP01</strain>
    </source>
</reference>
<organism evidence="1 2">
    <name type="scientific">Alteromonas macleodii</name>
    <name type="common">Pseudoalteromonas macleodii</name>
    <dbReference type="NCBI Taxonomy" id="28108"/>
    <lineage>
        <taxon>Bacteria</taxon>
        <taxon>Pseudomonadati</taxon>
        <taxon>Pseudomonadota</taxon>
        <taxon>Gammaproteobacteria</taxon>
        <taxon>Alteromonadales</taxon>
        <taxon>Alteromonadaceae</taxon>
        <taxon>Alteromonas/Salinimonas group</taxon>
        <taxon>Alteromonas</taxon>
    </lineage>
</organism>
<keyword evidence="2" id="KW-1185">Reference proteome</keyword>
<dbReference type="Proteomes" id="UP000095392">
    <property type="component" value="Unassembled WGS sequence"/>
</dbReference>
<dbReference type="AlphaFoldDB" id="A0AB36FSP1"/>